<keyword evidence="1" id="KW-0812">Transmembrane</keyword>
<feature type="transmembrane region" description="Helical" evidence="1">
    <location>
        <begin position="21"/>
        <end position="43"/>
    </location>
</feature>
<gene>
    <name evidence="3" type="ORF">DEE74_26080</name>
</gene>
<comment type="caution">
    <text evidence="3">The sequence shown here is derived from an EMBL/GenBank/DDBJ whole genome shotgun (WGS) entry which is preliminary data.</text>
</comment>
<keyword evidence="1" id="KW-1133">Transmembrane helix</keyword>
<protein>
    <recommendedName>
        <fullName evidence="2">DUF2134 domain-containing protein</fullName>
    </recommendedName>
</protein>
<proteinExistence type="predicted"/>
<dbReference type="EMBL" id="QGBI01000038">
    <property type="protein sequence ID" value="MBX3893342.1"/>
    <property type="molecule type" value="Genomic_DNA"/>
</dbReference>
<feature type="domain" description="DUF2134" evidence="2">
    <location>
        <begin position="58"/>
        <end position="163"/>
    </location>
</feature>
<dbReference type="RefSeq" id="WP_116577041.1">
    <property type="nucleotide sequence ID" value="NZ_JACBXL010000032.1"/>
</dbReference>
<dbReference type="Pfam" id="PF09977">
    <property type="entry name" value="Tad_C"/>
    <property type="match status" value="1"/>
</dbReference>
<evidence type="ECO:0000256" key="1">
    <source>
        <dbReference type="SAM" id="Phobius"/>
    </source>
</evidence>
<accession>A0A9Q3LW06</accession>
<organism evidence="3 4">
    <name type="scientific">Ralstonia pickettii</name>
    <name type="common">Burkholderia pickettii</name>
    <dbReference type="NCBI Taxonomy" id="329"/>
    <lineage>
        <taxon>Bacteria</taxon>
        <taxon>Pseudomonadati</taxon>
        <taxon>Pseudomonadota</taxon>
        <taxon>Betaproteobacteria</taxon>
        <taxon>Burkholderiales</taxon>
        <taxon>Burkholderiaceae</taxon>
        <taxon>Ralstonia</taxon>
    </lineage>
</organism>
<evidence type="ECO:0000313" key="3">
    <source>
        <dbReference type="EMBL" id="MBX3893342.1"/>
    </source>
</evidence>
<name>A0A9Q3LW06_RALPI</name>
<evidence type="ECO:0000259" key="2">
    <source>
        <dbReference type="Pfam" id="PF09977"/>
    </source>
</evidence>
<reference evidence="3" key="1">
    <citation type="submission" date="2018-06" db="EMBL/GenBank/DDBJ databases">
        <authorList>
            <person name="O'Rourke A."/>
        </authorList>
    </citation>
    <scope>NUCLEOTIDE SEQUENCE</scope>
    <source>
        <strain evidence="3">132550021-3</strain>
    </source>
</reference>
<sequence length="344" mass="35013">MNIRTYRTCARRQRGVVGVMAPVLMLVILSIGTIAIDLGYLYVIRNELQNAADAAALAGAAGLYPASPKPNWSNGVSQGTSAIKLNASSGATLKDGSVQAGYWNLTGSPAGLQAQTITPGANDVPAVQVTISRSSGKNGGPVGTWLASIFNGAAASVQTTAVAVIAAPGTANAGALFPVALNKCLFDLYWNSSTGQPVNDPSTGQPYVIDINSSYPPGSATCASGEWTGFGGATDASTEKSLVTSGNPTPVSIGSNINISNGVKASVYDAISYPTTVTMPVVTTVSPGATTPVYAFAGFVITNVVKHGNKSYIEGHFTANQRVVNSGGGSGPYYGAYVPPRLAN</sequence>
<dbReference type="AlphaFoldDB" id="A0A9Q3LW06"/>
<dbReference type="Proteomes" id="UP001199322">
    <property type="component" value="Unassembled WGS sequence"/>
</dbReference>
<dbReference type="InterPro" id="IPR018705">
    <property type="entry name" value="DUF2134_membrane"/>
</dbReference>
<keyword evidence="1" id="KW-0472">Membrane</keyword>
<evidence type="ECO:0000313" key="4">
    <source>
        <dbReference type="Proteomes" id="UP001199322"/>
    </source>
</evidence>